<evidence type="ECO:0000313" key="3">
    <source>
        <dbReference type="Proteomes" id="UP001357485"/>
    </source>
</evidence>
<proteinExistence type="predicted"/>
<evidence type="ECO:0008006" key="4">
    <source>
        <dbReference type="Google" id="ProtNLM"/>
    </source>
</evidence>
<evidence type="ECO:0000313" key="2">
    <source>
        <dbReference type="EMBL" id="KAK5257475.1"/>
    </source>
</evidence>
<feature type="compositionally biased region" description="Low complexity" evidence="1">
    <location>
        <begin position="68"/>
        <end position="81"/>
    </location>
</feature>
<name>A0ABR0M088_9PEZI</name>
<organism evidence="2 3">
    <name type="scientific">Cryomyces antarcticus</name>
    <dbReference type="NCBI Taxonomy" id="329879"/>
    <lineage>
        <taxon>Eukaryota</taxon>
        <taxon>Fungi</taxon>
        <taxon>Dikarya</taxon>
        <taxon>Ascomycota</taxon>
        <taxon>Pezizomycotina</taxon>
        <taxon>Dothideomycetes</taxon>
        <taxon>Dothideomycetes incertae sedis</taxon>
        <taxon>Cryomyces</taxon>
    </lineage>
</organism>
<sequence length="504" mass="57709">MPLVGEILAKDLCSLTAEDLKGRSYFKLKDPANLTAEQLEEFRNLVNAIDKSRPVDVDALNERLEQISSTSATHARSRSSSVVTPDPEDHKEDYLREEKEAHDALILDGGLPSHPIDTGFDILDEPGQYADIISFWRDGGSRGWDIIQEQVGVWKEFRAYQEIVRQSRADPEKFARHTQRVRDYRREKALHGDIELCHDRRQQSRLDDWKEYQFYQYRTADRFTRQMKYAEMRLKLSQERLQAAQEAGQSAQSIELIKEYGVAHWKGEMGSARIDLERHNILLKWIDEQLPIVASECGSSSQEIKTRDHSDLDEAKALLKACQTRSGMVSECGKQSSDIARNPRKRKWMTDRATLGSRQPSKVCKLNDKKKTRRVRKLDRAHNAVLPWEEPANDREQHQEAIYQKPVPSIAPRRSQRIANISRPETSYSAAAVLGPVNSSKVQKPSATKEACAARSLIQGRLTENAAVDSAQRADSASVLMEKKLSPRRSRRLLEKYHTRLKTR</sequence>
<comment type="caution">
    <text evidence="2">The sequence shown here is derived from an EMBL/GenBank/DDBJ whole genome shotgun (WGS) entry which is preliminary data.</text>
</comment>
<evidence type="ECO:0000256" key="1">
    <source>
        <dbReference type="SAM" id="MobiDB-lite"/>
    </source>
</evidence>
<keyword evidence="3" id="KW-1185">Reference proteome</keyword>
<dbReference type="Proteomes" id="UP001357485">
    <property type="component" value="Unassembled WGS sequence"/>
</dbReference>
<dbReference type="EMBL" id="JAVRRA010008221">
    <property type="protein sequence ID" value="KAK5257475.1"/>
    <property type="molecule type" value="Genomic_DNA"/>
</dbReference>
<gene>
    <name evidence="2" type="ORF">LTR16_000553</name>
</gene>
<protein>
    <recommendedName>
        <fullName evidence="4">SWR1-complex protein 4</fullName>
    </recommendedName>
</protein>
<reference evidence="2 3" key="1">
    <citation type="submission" date="2023-08" db="EMBL/GenBank/DDBJ databases">
        <title>Black Yeasts Isolated from many extreme environments.</title>
        <authorList>
            <person name="Coleine C."/>
            <person name="Stajich J.E."/>
            <person name="Selbmann L."/>
        </authorList>
    </citation>
    <scope>NUCLEOTIDE SEQUENCE [LARGE SCALE GENOMIC DNA]</scope>
    <source>
        <strain evidence="2 3">CCFEE 536</strain>
    </source>
</reference>
<feature type="region of interest" description="Disordered" evidence="1">
    <location>
        <begin position="68"/>
        <end position="92"/>
    </location>
</feature>
<accession>A0ABR0M088</accession>